<dbReference type="GO" id="GO:0016289">
    <property type="term" value="F:acyl-CoA hydrolase activity"/>
    <property type="evidence" value="ECO:0007669"/>
    <property type="project" value="TreeGrafter"/>
</dbReference>
<dbReference type="CDD" id="cd03443">
    <property type="entry name" value="PaaI_thioesterase"/>
    <property type="match status" value="1"/>
</dbReference>
<evidence type="ECO:0000313" key="5">
    <source>
        <dbReference type="Proteomes" id="UP000886757"/>
    </source>
</evidence>
<evidence type="ECO:0000313" key="4">
    <source>
        <dbReference type="EMBL" id="HIR13710.1"/>
    </source>
</evidence>
<dbReference type="SUPFAM" id="SSF54637">
    <property type="entry name" value="Thioesterase/thiol ester dehydrase-isomerase"/>
    <property type="match status" value="1"/>
</dbReference>
<dbReference type="Proteomes" id="UP000886757">
    <property type="component" value="Unassembled WGS sequence"/>
</dbReference>
<dbReference type="InterPro" id="IPR029069">
    <property type="entry name" value="HotDog_dom_sf"/>
</dbReference>
<dbReference type="AlphaFoldDB" id="A0A9D1D8W9"/>
<keyword evidence="2" id="KW-0812">Transmembrane</keyword>
<sequence length="133" mass="14487">MTRGEEIERTRKFFEGDRFAVENGAVIEAIGDHYARCSMKVEPKHRNAVGIVMGGAYFTLADFAFAVAANWQKVGTVSLTSNITFCGAAKGDCLYAEAVCKKDGRSTCLYEINVKDELGNLAAVVIINGFHRA</sequence>
<keyword evidence="2" id="KW-1133">Transmembrane helix</keyword>
<reference evidence="4" key="2">
    <citation type="journal article" date="2021" name="PeerJ">
        <title>Extensive microbial diversity within the chicken gut microbiome revealed by metagenomics and culture.</title>
        <authorList>
            <person name="Gilroy R."/>
            <person name="Ravi A."/>
            <person name="Getino M."/>
            <person name="Pursley I."/>
            <person name="Horton D.L."/>
            <person name="Alikhan N.F."/>
            <person name="Baker D."/>
            <person name="Gharbi K."/>
            <person name="Hall N."/>
            <person name="Watson M."/>
            <person name="Adriaenssens E.M."/>
            <person name="Foster-Nyarko E."/>
            <person name="Jarju S."/>
            <person name="Secka A."/>
            <person name="Antonio M."/>
            <person name="Oren A."/>
            <person name="Chaudhuri R.R."/>
            <person name="La Ragione R."/>
            <person name="Hildebrand F."/>
            <person name="Pallen M.J."/>
        </authorList>
    </citation>
    <scope>NUCLEOTIDE SEQUENCE</scope>
    <source>
        <strain evidence="4">ChiSjej4B22-8148</strain>
    </source>
</reference>
<dbReference type="Pfam" id="PF03061">
    <property type="entry name" value="4HBT"/>
    <property type="match status" value="1"/>
</dbReference>
<keyword evidence="1" id="KW-0378">Hydrolase</keyword>
<dbReference type="EMBL" id="DVGK01000081">
    <property type="protein sequence ID" value="HIR13710.1"/>
    <property type="molecule type" value="Genomic_DNA"/>
</dbReference>
<accession>A0A9D1D8W9</accession>
<organism evidence="4 5">
    <name type="scientific">Candidatus Choladousia intestinavium</name>
    <dbReference type="NCBI Taxonomy" id="2840727"/>
    <lineage>
        <taxon>Bacteria</taxon>
        <taxon>Bacillati</taxon>
        <taxon>Bacillota</taxon>
        <taxon>Clostridia</taxon>
        <taxon>Lachnospirales</taxon>
        <taxon>Lachnospiraceae</taxon>
        <taxon>Lachnospiraceae incertae sedis</taxon>
        <taxon>Candidatus Choladousia</taxon>
    </lineage>
</organism>
<comment type="caution">
    <text evidence="4">The sequence shown here is derived from an EMBL/GenBank/DDBJ whole genome shotgun (WGS) entry which is preliminary data.</text>
</comment>
<feature type="transmembrane region" description="Helical" evidence="2">
    <location>
        <begin position="48"/>
        <end position="71"/>
    </location>
</feature>
<gene>
    <name evidence="4" type="ORF">IAB31_07290</name>
</gene>
<dbReference type="PANTHER" id="PTHR42856">
    <property type="entry name" value="ACYL-COENZYME A THIOESTERASE PAAI"/>
    <property type="match status" value="1"/>
</dbReference>
<reference evidence="4" key="1">
    <citation type="submission" date="2020-10" db="EMBL/GenBank/DDBJ databases">
        <authorList>
            <person name="Gilroy R."/>
        </authorList>
    </citation>
    <scope>NUCLEOTIDE SEQUENCE</scope>
    <source>
        <strain evidence="4">ChiSjej4B22-8148</strain>
    </source>
</reference>
<dbReference type="PANTHER" id="PTHR42856:SF1">
    <property type="entry name" value="ACYL-COENZYME A THIOESTERASE PAAI"/>
    <property type="match status" value="1"/>
</dbReference>
<evidence type="ECO:0000256" key="1">
    <source>
        <dbReference type="ARBA" id="ARBA00022801"/>
    </source>
</evidence>
<dbReference type="NCBIfam" id="TIGR00369">
    <property type="entry name" value="unchar_dom_1"/>
    <property type="match status" value="1"/>
</dbReference>
<proteinExistence type="predicted"/>
<dbReference type="InterPro" id="IPR006683">
    <property type="entry name" value="Thioestr_dom"/>
</dbReference>
<name>A0A9D1D8W9_9FIRM</name>
<dbReference type="Gene3D" id="3.10.129.10">
    <property type="entry name" value="Hotdog Thioesterase"/>
    <property type="match status" value="1"/>
</dbReference>
<keyword evidence="2" id="KW-0472">Membrane</keyword>
<evidence type="ECO:0000256" key="2">
    <source>
        <dbReference type="SAM" id="Phobius"/>
    </source>
</evidence>
<feature type="domain" description="Thioesterase" evidence="3">
    <location>
        <begin position="50"/>
        <end position="121"/>
    </location>
</feature>
<dbReference type="InterPro" id="IPR052723">
    <property type="entry name" value="Acyl-CoA_thioesterase_PaaI"/>
</dbReference>
<dbReference type="InterPro" id="IPR003736">
    <property type="entry name" value="PAAI_dom"/>
</dbReference>
<protein>
    <submittedName>
        <fullName evidence="4">PaaI family thioesterase</fullName>
    </submittedName>
</protein>
<evidence type="ECO:0000259" key="3">
    <source>
        <dbReference type="Pfam" id="PF03061"/>
    </source>
</evidence>